<feature type="site" description="Cleavage (non-hydrolytic); by autocatalysis" evidence="11">
    <location>
        <begin position="208"/>
        <end position="209"/>
    </location>
</feature>
<evidence type="ECO:0000256" key="2">
    <source>
        <dbReference type="ARBA" id="ARBA00022516"/>
    </source>
</evidence>
<evidence type="ECO:0000256" key="7">
    <source>
        <dbReference type="ARBA" id="ARBA00023209"/>
    </source>
</evidence>
<comment type="subcellular location">
    <subcellularLocation>
        <location evidence="11">Cell membrane</location>
        <topology evidence="11">Peripheral membrane protein</topology>
    </subcellularLocation>
</comment>
<protein>
    <recommendedName>
        <fullName evidence="11">Phosphatidylserine decarboxylase proenzyme</fullName>
        <ecNumber evidence="11">4.1.1.65</ecNumber>
    </recommendedName>
    <component>
        <recommendedName>
            <fullName evidence="11">Phosphatidylserine decarboxylase alpha chain</fullName>
        </recommendedName>
    </component>
    <component>
        <recommendedName>
            <fullName evidence="11">Phosphatidylserine decarboxylase beta chain</fullName>
        </recommendedName>
    </component>
</protein>
<comment type="caution">
    <text evidence="13">The sequence shown here is derived from an EMBL/GenBank/DDBJ whole genome shotgun (WGS) entry which is preliminary data.</text>
</comment>
<evidence type="ECO:0000256" key="4">
    <source>
        <dbReference type="ARBA" id="ARBA00023098"/>
    </source>
</evidence>
<comment type="catalytic activity">
    <reaction evidence="11">
        <text>a 1,2-diacyl-sn-glycero-3-phospho-L-serine + H(+) = a 1,2-diacyl-sn-glycero-3-phosphoethanolamine + CO2</text>
        <dbReference type="Rhea" id="RHEA:20828"/>
        <dbReference type="ChEBI" id="CHEBI:15378"/>
        <dbReference type="ChEBI" id="CHEBI:16526"/>
        <dbReference type="ChEBI" id="CHEBI:57262"/>
        <dbReference type="ChEBI" id="CHEBI:64612"/>
        <dbReference type="EC" id="4.1.1.65"/>
    </reaction>
</comment>
<dbReference type="EMBL" id="JABWTA010000001">
    <property type="protein sequence ID" value="NVE94422.1"/>
    <property type="molecule type" value="Genomic_DNA"/>
</dbReference>
<keyword evidence="3 11" id="KW-0210">Decarboxylase</keyword>
<dbReference type="Proteomes" id="UP000546031">
    <property type="component" value="Unassembled WGS sequence"/>
</dbReference>
<comment type="function">
    <text evidence="11">Catalyzes the formation of phosphatidylethanolamine (PtdEtn) from phosphatidylserine (PtdSer).</text>
</comment>
<comment type="subunit">
    <text evidence="11">Heterodimer of a large membrane-associated beta subunit and a small pyruvoyl-containing alpha subunit.</text>
</comment>
<dbReference type="GO" id="GO:0004609">
    <property type="term" value="F:phosphatidylserine decarboxylase activity"/>
    <property type="evidence" value="ECO:0007669"/>
    <property type="project" value="UniProtKB-UniRule"/>
</dbReference>
<keyword evidence="7 11" id="KW-0594">Phospholipid biosynthesis</keyword>
<comment type="PTM">
    <text evidence="11">Is synthesized initially as an inactive proenzyme. Formation of the active enzyme involves a self-maturation process in which the active site pyruvoyl group is generated from an internal serine residue via an autocatalytic post-translational modification. Two non-identical subunits are generated from the proenzyme in this reaction, and the pyruvate is formed at the N-terminus of the alpha chain, which is derived from the carboxyl end of the proenzyme. The post-translation cleavage follows an unusual pathway, termed non-hydrolytic serinolysis, in which the side chain hydroxyl group of the serine supplies its oxygen atom to form the C-terminus of the beta chain, while the remainder of the serine residue undergoes an oxidative deamination to produce ammonia and the pyruvoyl prosthetic group on the alpha chain.</text>
</comment>
<feature type="modified residue" description="Pyruvic acid (Ser); by autocatalysis" evidence="11">
    <location>
        <position position="209"/>
    </location>
</feature>
<dbReference type="EC" id="4.1.1.65" evidence="11"/>
<sequence>MAGEILDNQGRGEVGWSWPPIHPEGRKFGVIAIAISLVFLLLLDWEIVGWPLLALSGGVFAFFRDPERVVPQDENAIVTPADGLISLIAQVEPPDELKIDDGSGTKGLPSGPVTRVSIFMSVFDVHINRAPISGTVRRVVYIPGKFMNADVDKASEENERQHILIERGDGLAIGFTQIAGLVARRIIPFVKPGDLMAVGQRVGLIRFGSRVDVYLPAGTQPRVLLGQKVVAGETILAELGETKLLEGKAQ</sequence>
<dbReference type="GO" id="GO:0005886">
    <property type="term" value="C:plasma membrane"/>
    <property type="evidence" value="ECO:0007669"/>
    <property type="project" value="UniProtKB-SubCell"/>
</dbReference>
<gene>
    <name evidence="11" type="primary">psd</name>
    <name evidence="13" type="ORF">HUO12_05860</name>
</gene>
<keyword evidence="2 11" id="KW-0444">Lipid biosynthesis</keyword>
<comment type="similarity">
    <text evidence="11">Belongs to the phosphatidylserine decarboxylase family. PSD-A subfamily.</text>
</comment>
<dbReference type="RefSeq" id="WP_176272702.1">
    <property type="nucleotide sequence ID" value="NZ_JABWTA010000001.1"/>
</dbReference>
<keyword evidence="4 11" id="KW-0443">Lipid metabolism</keyword>
<dbReference type="GO" id="GO:0006646">
    <property type="term" value="P:phosphatidylethanolamine biosynthetic process"/>
    <property type="evidence" value="ECO:0007669"/>
    <property type="project" value="UniProtKB-UniRule"/>
</dbReference>
<accession>A0A850HHA4</accession>
<feature type="chain" id="PRO_5033182999" description="Phosphatidylserine decarboxylase alpha chain" evidence="11">
    <location>
        <begin position="209"/>
        <end position="250"/>
    </location>
</feature>
<keyword evidence="10 11" id="KW-0670">Pyruvate</keyword>
<name>A0A850HHA4_9SPHN</name>
<evidence type="ECO:0000313" key="14">
    <source>
        <dbReference type="Proteomes" id="UP000546031"/>
    </source>
</evidence>
<dbReference type="InterPro" id="IPR003817">
    <property type="entry name" value="PS_Dcarbxylase"/>
</dbReference>
<evidence type="ECO:0000256" key="1">
    <source>
        <dbReference type="ARBA" id="ARBA00022475"/>
    </source>
</evidence>
<evidence type="ECO:0000256" key="9">
    <source>
        <dbReference type="ARBA" id="ARBA00023264"/>
    </source>
</evidence>
<dbReference type="PANTHER" id="PTHR35809">
    <property type="entry name" value="ARCHAETIDYLSERINE DECARBOXYLASE PROENZYME-RELATED"/>
    <property type="match status" value="1"/>
</dbReference>
<comment type="cofactor">
    <cofactor evidence="11">
        <name>pyruvate</name>
        <dbReference type="ChEBI" id="CHEBI:15361"/>
    </cofactor>
    <text evidence="11">Binds 1 pyruvoyl group covalently per subunit.</text>
</comment>
<keyword evidence="8 11" id="KW-0456">Lyase</keyword>
<keyword evidence="9 11" id="KW-1208">Phospholipid metabolism</keyword>
<keyword evidence="1 11" id="KW-1003">Cell membrane</keyword>
<evidence type="ECO:0000256" key="6">
    <source>
        <dbReference type="ARBA" id="ARBA00023145"/>
    </source>
</evidence>
<evidence type="ECO:0000256" key="8">
    <source>
        <dbReference type="ARBA" id="ARBA00023239"/>
    </source>
</evidence>
<dbReference type="NCBIfam" id="NF003679">
    <property type="entry name" value="PRK05305.1-3"/>
    <property type="match status" value="1"/>
</dbReference>
<evidence type="ECO:0000256" key="11">
    <source>
        <dbReference type="HAMAP-Rule" id="MF_00664"/>
    </source>
</evidence>
<keyword evidence="5 11" id="KW-0472">Membrane</keyword>
<dbReference type="Pfam" id="PF02666">
    <property type="entry name" value="PS_Dcarbxylase"/>
    <property type="match status" value="1"/>
</dbReference>
<feature type="transmembrane region" description="Helical" evidence="12">
    <location>
        <begin position="28"/>
        <end position="45"/>
    </location>
</feature>
<evidence type="ECO:0000256" key="10">
    <source>
        <dbReference type="ARBA" id="ARBA00023317"/>
    </source>
</evidence>
<feature type="active site" description="Schiff-base intermediate with substrate; via pyruvic acid" evidence="11">
    <location>
        <position position="209"/>
    </location>
</feature>
<evidence type="ECO:0000256" key="3">
    <source>
        <dbReference type="ARBA" id="ARBA00022793"/>
    </source>
</evidence>
<dbReference type="UniPathway" id="UPA00558">
    <property type="reaction ID" value="UER00616"/>
</dbReference>
<feature type="chain" id="PRO_5033183000" description="Phosphatidylserine decarboxylase beta chain" evidence="11">
    <location>
        <begin position="1"/>
        <end position="208"/>
    </location>
</feature>
<keyword evidence="12" id="KW-1133">Transmembrane helix</keyword>
<dbReference type="PANTHER" id="PTHR35809:SF1">
    <property type="entry name" value="ARCHAETIDYLSERINE DECARBOXYLASE PROENZYME-RELATED"/>
    <property type="match status" value="1"/>
</dbReference>
<reference evidence="13 14" key="1">
    <citation type="submission" date="2020-06" db="EMBL/GenBank/DDBJ databases">
        <title>Altererythrobacter lutimaris sp. nov., a marine bacterium isolated from a tidal flat.</title>
        <authorList>
            <person name="Kim D."/>
            <person name="Yoo Y."/>
            <person name="Kim J.-J."/>
        </authorList>
    </citation>
    <scope>NUCLEOTIDE SEQUENCE [LARGE SCALE GENOMIC DNA]</scope>
    <source>
        <strain evidence="13 14">JGD-16</strain>
    </source>
</reference>
<organism evidence="13 14">
    <name type="scientific">Altererythrobacter lutimaris</name>
    <dbReference type="NCBI Taxonomy" id="2743979"/>
    <lineage>
        <taxon>Bacteria</taxon>
        <taxon>Pseudomonadati</taxon>
        <taxon>Pseudomonadota</taxon>
        <taxon>Alphaproteobacteria</taxon>
        <taxon>Sphingomonadales</taxon>
        <taxon>Erythrobacteraceae</taxon>
        <taxon>Altererythrobacter</taxon>
    </lineage>
</organism>
<evidence type="ECO:0000256" key="5">
    <source>
        <dbReference type="ARBA" id="ARBA00023136"/>
    </source>
</evidence>
<keyword evidence="12" id="KW-0812">Transmembrane</keyword>
<dbReference type="NCBIfam" id="NF003678">
    <property type="entry name" value="PRK05305.1-2"/>
    <property type="match status" value="1"/>
</dbReference>
<keyword evidence="14" id="KW-1185">Reference proteome</keyword>
<evidence type="ECO:0000313" key="13">
    <source>
        <dbReference type="EMBL" id="NVE94422.1"/>
    </source>
</evidence>
<proteinExistence type="inferred from homology"/>
<evidence type="ECO:0000256" key="12">
    <source>
        <dbReference type="SAM" id="Phobius"/>
    </source>
</evidence>
<dbReference type="AlphaFoldDB" id="A0A850HHA4"/>
<dbReference type="InterPro" id="IPR033175">
    <property type="entry name" value="PSD-A"/>
</dbReference>
<dbReference type="HAMAP" id="MF_00664">
    <property type="entry name" value="PS_decarb_PSD_A"/>
    <property type="match status" value="1"/>
</dbReference>
<comment type="pathway">
    <text evidence="11">Phospholipid metabolism; phosphatidylethanolamine biosynthesis; phosphatidylethanolamine from CDP-diacylglycerol: step 2/2.</text>
</comment>
<keyword evidence="6 11" id="KW-0865">Zymogen</keyword>